<gene>
    <name evidence="2" type="ORF">Poly30_00480</name>
</gene>
<evidence type="ECO:0000313" key="2">
    <source>
        <dbReference type="EMBL" id="QDV04557.1"/>
    </source>
</evidence>
<feature type="region of interest" description="Disordered" evidence="1">
    <location>
        <begin position="25"/>
        <end position="81"/>
    </location>
</feature>
<keyword evidence="3" id="KW-1185">Reference proteome</keyword>
<dbReference type="EMBL" id="CP036434">
    <property type="protein sequence ID" value="QDV04557.1"/>
    <property type="molecule type" value="Genomic_DNA"/>
</dbReference>
<reference evidence="2 3" key="1">
    <citation type="submission" date="2019-02" db="EMBL/GenBank/DDBJ databases">
        <title>Deep-cultivation of Planctomycetes and their phenomic and genomic characterization uncovers novel biology.</title>
        <authorList>
            <person name="Wiegand S."/>
            <person name="Jogler M."/>
            <person name="Boedeker C."/>
            <person name="Pinto D."/>
            <person name="Vollmers J."/>
            <person name="Rivas-Marin E."/>
            <person name="Kohn T."/>
            <person name="Peeters S.H."/>
            <person name="Heuer A."/>
            <person name="Rast P."/>
            <person name="Oberbeckmann S."/>
            <person name="Bunk B."/>
            <person name="Jeske O."/>
            <person name="Meyerdierks A."/>
            <person name="Storesund J.E."/>
            <person name="Kallscheuer N."/>
            <person name="Luecker S."/>
            <person name="Lage O.M."/>
            <person name="Pohl T."/>
            <person name="Merkel B.J."/>
            <person name="Hornburger P."/>
            <person name="Mueller R.-W."/>
            <person name="Bruemmer F."/>
            <person name="Labrenz M."/>
            <person name="Spormann A.M."/>
            <person name="Op den Camp H."/>
            <person name="Overmann J."/>
            <person name="Amann R."/>
            <person name="Jetten M.S.M."/>
            <person name="Mascher T."/>
            <person name="Medema M.H."/>
            <person name="Devos D.P."/>
            <person name="Kaster A.-K."/>
            <person name="Ovreas L."/>
            <person name="Rohde M."/>
            <person name="Galperin M.Y."/>
            <person name="Jogler C."/>
        </authorList>
    </citation>
    <scope>NUCLEOTIDE SEQUENCE [LARGE SCALE GENOMIC DNA]</scope>
    <source>
        <strain evidence="2 3">Poly30</strain>
    </source>
</reference>
<protein>
    <submittedName>
        <fullName evidence="2">Uncharacterized protein</fullName>
    </submittedName>
</protein>
<feature type="compositionally biased region" description="Acidic residues" evidence="1">
    <location>
        <begin position="1059"/>
        <end position="1071"/>
    </location>
</feature>
<dbReference type="Proteomes" id="UP000320390">
    <property type="component" value="Chromosome"/>
</dbReference>
<feature type="region of interest" description="Disordered" evidence="1">
    <location>
        <begin position="1044"/>
        <end position="1076"/>
    </location>
</feature>
<evidence type="ECO:0000313" key="3">
    <source>
        <dbReference type="Proteomes" id="UP000320390"/>
    </source>
</evidence>
<accession>A0A518EKD3</accession>
<sequence length="1930" mass="210769">MRRFLILFIVLFGGAAALWHFEGERRSSMDRSSQVTMTEPTDPVGATTRRARTSDGETGDPSASADPNLAGTDPRDEPEERVTRIGDLEVHEGEGAIFLGSGTDIINPERPGDNRIHVSVGDLVPLNRVGYWYDAMEVGVDSYIVPVFDGDAPPIDEDKEADLSSRVQADRMRVELKKSGIGSGILRDNLDVDLFGVAVEVFRGTAFAPVTFDAPHLKVDFKTEFLRSIGDDRVEFRSRDIHGHGSGLEARVQENDVAFLRGADVQVDLGDDRLLKVSTPGNGPLRLVDLTTAAEQGGAAVTQGPREMLISVEQGVHVELRLDDGISPTLGTPEALELEDERDPAFLGTGVRQPLIIDAESVELRLLVERREIDGEKVQPLIQVARAKGAVTIRQGRDVYRGDSARVLFENGVAVRVVIEKEPSLSYILREDSGQEVELKMSGRGPVTVNLASAATAKSELRFVFTGPGRIDASGRGGIITFENEARGNGARDRSLATIILAGDVRVETPQGAMTSNALIATYRAGQDLRVAADGSTLIVGRDPETGAQYHVRADGGMNAHLVGDGWYVDRARDVYAESFSDEPHRVRAGLITDVDVSSGTLSASGSILYESLWGRAIAKKALVRTADSVTLLGTAAEPVELDLMSGEQGMIDADADASSVRSGWVRATEIRLDATEVIAQGSVAAQVETIDGVWGFDAHELSVRREVTGQSFVLDGESAEPSVGSFRAGQREDVYVTARFVREARYDTLTGNSVIAADRIEMEAGAAQSENASGDDSVNRPLLDPSRAAILRAFGRVSVHMESYGPELDSRGLPTVQQTWNLAASSAVFERQPGAGRAGDPFPFELTAKEVTECRVAGPSQLVEMSATRVRINGEFGALDTTAPSQELDLSGSVIRAEGSVDLRYKSQADQPAMTARCHRLVLEGGEKGRMESNRFRVKVSGIVPGNGLKYELEATVVHFTKTKLIADAPEGAKVVVELASPVRVESFGFVVDKITTDKLTVTPDWISLEGESLLTGSNGPAGPVKWKVADLTVRTEDLKLLQESPKTIGPFDPVPPQDDDDDDDDEDGLEGLITQSGPMVVEYGEILQASGTIRGLDPESGAPIFDNAVVELLQQDITMDAEWIALNINQYTLDAGRGAIRGGGESPWTLAFAGIETRQFADELMITITAPRVTYGQDSARADYLAFWVDRARWEALGNSVIPNEGASDASSPSSVETGEPRPNFLAEILFELQDREYGGYLRALYMEGGVEVIRGDRRAARGSKLYIDLPKAVAWLEDAELVYPLMSRGKEVPLRIRTKRLGTDEEGKLTADNATLTTCDHDVPHFVVRTRKFSLEPRSDGRWRFSARGNRLKFTDGVALPLPSIGNLVLDEEFGIEGFENEAGEVTPLRDIGVAQTARFGTVLGAAFRFDVGKIGSWLAERIGMDSSKLRGKWETEAQYLSGRGPLLGLGLQLRERKPGDDPDEDFRLDAFVGGIVDGGRDRGSIRVPVDERDDLRVSGYMRARYPVVRGEWFDFAFASQTDAAVQSEFYEGDFLRFEQRDTFVRWRKSLGADYLAAGAQKRVNNFRSQKEELPSFAAYRGEREIGTFTGVPLLWGGSFDVGYFRRLEGVAGRDLFSDLPGGAVAGIDDRELGRADLRQRVSLPVQTTLAGIKATPFAEARGTVWTDSLDGGEDPRRASLRTGLELSTTLHKVTDNGYLHALAPRLAYSTDVASSQTGGSLVPLDPTELPLDGTRYEAGLRSLWQRPGTFENLDVDLRTIFLENRDNGLEDSTQLATLAQYITRYGDGIGQIGVRHDARYDLETSATTYSRSALAIRPNDAFLIEFRYSQARAVDDSELYETGGILGRWRLDPKWELESRYIHDMKNDQQLLTELTVRRYAHDFVFDITFQDRSGEGGTNLSFNLVPLLGWTAQRLGMLDRPDAAR</sequence>
<organism evidence="2 3">
    <name type="scientific">Saltatorellus ferox</name>
    <dbReference type="NCBI Taxonomy" id="2528018"/>
    <lineage>
        <taxon>Bacteria</taxon>
        <taxon>Pseudomonadati</taxon>
        <taxon>Planctomycetota</taxon>
        <taxon>Planctomycetia</taxon>
        <taxon>Planctomycetia incertae sedis</taxon>
        <taxon>Saltatorellus</taxon>
    </lineage>
</organism>
<proteinExistence type="predicted"/>
<evidence type="ECO:0000256" key="1">
    <source>
        <dbReference type="SAM" id="MobiDB-lite"/>
    </source>
</evidence>
<feature type="compositionally biased region" description="Polar residues" evidence="1">
    <location>
        <begin position="30"/>
        <end position="39"/>
    </location>
</feature>
<name>A0A518EKD3_9BACT</name>